<feature type="repeat" description="NHL" evidence="2">
    <location>
        <begin position="513"/>
        <end position="546"/>
    </location>
</feature>
<dbReference type="InterPro" id="IPR013766">
    <property type="entry name" value="Thioredoxin_domain"/>
</dbReference>
<feature type="repeat" description="NHL" evidence="2">
    <location>
        <begin position="461"/>
        <end position="497"/>
    </location>
</feature>
<dbReference type="Gene3D" id="2.120.10.30">
    <property type="entry name" value="TolB, C-terminal domain"/>
    <property type="match status" value="2"/>
</dbReference>
<accession>A0AAD9KKV6</accession>
<dbReference type="CDD" id="cd14951">
    <property type="entry name" value="NHL-2_like"/>
    <property type="match status" value="1"/>
</dbReference>
<dbReference type="PANTHER" id="PTHR46388:SF2">
    <property type="entry name" value="NHL REPEAT-CONTAINING PROTEIN 2"/>
    <property type="match status" value="1"/>
</dbReference>
<name>A0AAD9KKV6_RIDPI</name>
<dbReference type="InterPro" id="IPR036249">
    <property type="entry name" value="Thioredoxin-like_sf"/>
</dbReference>
<dbReference type="SUPFAM" id="SSF52833">
    <property type="entry name" value="Thioredoxin-like"/>
    <property type="match status" value="1"/>
</dbReference>
<evidence type="ECO:0000313" key="4">
    <source>
        <dbReference type="EMBL" id="KAK2173060.1"/>
    </source>
</evidence>
<keyword evidence="1" id="KW-0677">Repeat</keyword>
<dbReference type="SUPFAM" id="SSF101898">
    <property type="entry name" value="NHL repeat"/>
    <property type="match status" value="1"/>
</dbReference>
<dbReference type="InterPro" id="IPR012336">
    <property type="entry name" value="Thioredoxin-like_fold"/>
</dbReference>
<evidence type="ECO:0000256" key="1">
    <source>
        <dbReference type="ARBA" id="ARBA00022737"/>
    </source>
</evidence>
<keyword evidence="5" id="KW-1185">Reference proteome</keyword>
<gene>
    <name evidence="4" type="ORF">NP493_905g00042</name>
</gene>
<feature type="domain" description="Thioredoxin" evidence="3">
    <location>
        <begin position="37"/>
        <end position="185"/>
    </location>
</feature>
<dbReference type="InterPro" id="IPR001258">
    <property type="entry name" value="NHL_repeat"/>
</dbReference>
<dbReference type="InterPro" id="IPR011042">
    <property type="entry name" value="6-blade_b-propeller_TolB-like"/>
</dbReference>
<sequence length="722" mass="79003">MDVVVDRSYNLVDLLTDINDDLDINLEIEKYLTKCENDISEVIPDFEDGWEWFNTESPLFFRHNLKGKVVVLDFFTYCCVNCLHILPDLKSLERDFTVDDGVVVIGVHSAKFSNEKLSVNIRCAIQRYDISHPVVNDAEARLWHLLGVQCWPTLVVVGPQGQILLSLAGETHGSLVHQFVSAAIQFYSHKQQLVKGGLTSHLGPSQALQSASTLLYPGKVSVSHNGDRIAVADTGHHRVLLMHLDGTVQDCIGGTQEGFQDGTWEEAKFRSPQGLCWSSTGDNIYVADTNNHAIRKVDLQSRRVMTVAGTGVQGHDLEGGRPGREQPLSSPWDVALDKSAGSSCENVLFIAMAGTHQIWVFFLRDTRWMKGRDFLAGTCVAFAGSGREENRNNNYPHKAGFAQPSGVEVCPDTAGVPHLYVADSESSTIRSVSLIDGAVRAVVGGERDPTNLFAYGDADGRGVEAKLQHPLGVTVKEQGVILVADSYNHKIKVVTLARKECVTLLCDDGAPCGTLSEPGGVCVHPSGRWLYIADTNNHCVKVYDFDTALVSQLLVHFDETDHSSMHSTNSTKAATHTAHRITPVSTPATVQQPVETPAGGHIELQLAITFNDGVQLTEGAPSEWQILVDEDTPDLLGSAEIHRGYFDSSMSLVPIHLHIPTPCTCTCMRVRVECMLYYCDGAGTCRMQAVLLEQPIVITAQETGDQKTVRKTLYVPVGESLH</sequence>
<dbReference type="Pfam" id="PF01436">
    <property type="entry name" value="NHL"/>
    <property type="match status" value="4"/>
</dbReference>
<dbReference type="InterPro" id="IPR045302">
    <property type="entry name" value="NHL2_NHL_rpt_dom"/>
</dbReference>
<protein>
    <recommendedName>
        <fullName evidence="3">Thioredoxin domain-containing protein</fullName>
    </recommendedName>
</protein>
<dbReference type="Pfam" id="PF13905">
    <property type="entry name" value="Thioredoxin_8"/>
    <property type="match status" value="1"/>
</dbReference>
<dbReference type="Proteomes" id="UP001209878">
    <property type="component" value="Unassembled WGS sequence"/>
</dbReference>
<dbReference type="AlphaFoldDB" id="A0AAD9KKV6"/>
<evidence type="ECO:0000256" key="2">
    <source>
        <dbReference type="PROSITE-ProRule" id="PRU00504"/>
    </source>
</evidence>
<reference evidence="4" key="1">
    <citation type="journal article" date="2023" name="Mol. Biol. Evol.">
        <title>Third-Generation Sequencing Reveals the Adaptive Role of the Epigenome in Three Deep-Sea Polychaetes.</title>
        <authorList>
            <person name="Perez M."/>
            <person name="Aroh O."/>
            <person name="Sun Y."/>
            <person name="Lan Y."/>
            <person name="Juniper S.K."/>
            <person name="Young C.R."/>
            <person name="Angers B."/>
            <person name="Qian P.Y."/>
        </authorList>
    </citation>
    <scope>NUCLEOTIDE SEQUENCE</scope>
    <source>
        <strain evidence="4">R07B-5</strain>
    </source>
</reference>
<dbReference type="PANTHER" id="PTHR46388">
    <property type="entry name" value="NHL REPEAT-CONTAINING PROTEIN 2"/>
    <property type="match status" value="1"/>
</dbReference>
<organism evidence="4 5">
    <name type="scientific">Ridgeia piscesae</name>
    <name type="common">Tubeworm</name>
    <dbReference type="NCBI Taxonomy" id="27915"/>
    <lineage>
        <taxon>Eukaryota</taxon>
        <taxon>Metazoa</taxon>
        <taxon>Spiralia</taxon>
        <taxon>Lophotrochozoa</taxon>
        <taxon>Annelida</taxon>
        <taxon>Polychaeta</taxon>
        <taxon>Sedentaria</taxon>
        <taxon>Canalipalpata</taxon>
        <taxon>Sabellida</taxon>
        <taxon>Siboglinidae</taxon>
        <taxon>Ridgeia</taxon>
    </lineage>
</organism>
<dbReference type="EMBL" id="JAODUO010000907">
    <property type="protein sequence ID" value="KAK2173060.1"/>
    <property type="molecule type" value="Genomic_DNA"/>
</dbReference>
<evidence type="ECO:0000313" key="5">
    <source>
        <dbReference type="Proteomes" id="UP001209878"/>
    </source>
</evidence>
<proteinExistence type="predicted"/>
<dbReference type="PROSITE" id="PS51125">
    <property type="entry name" value="NHL"/>
    <property type="match status" value="2"/>
</dbReference>
<comment type="caution">
    <text evidence="4">The sequence shown here is derived from an EMBL/GenBank/DDBJ whole genome shotgun (WGS) entry which is preliminary data.</text>
</comment>
<dbReference type="PROSITE" id="PS51352">
    <property type="entry name" value="THIOREDOXIN_2"/>
    <property type="match status" value="1"/>
</dbReference>
<dbReference type="Gene3D" id="3.40.30.10">
    <property type="entry name" value="Glutaredoxin"/>
    <property type="match status" value="1"/>
</dbReference>
<evidence type="ECO:0000259" key="3">
    <source>
        <dbReference type="PROSITE" id="PS51352"/>
    </source>
</evidence>